<dbReference type="PRINTS" id="PR00926">
    <property type="entry name" value="MITOCARRIER"/>
</dbReference>
<dbReference type="Pfam" id="PF00153">
    <property type="entry name" value="Mito_carr"/>
    <property type="match status" value="3"/>
</dbReference>
<accession>A0A9Q8PF54</accession>
<dbReference type="GO" id="GO:0005743">
    <property type="term" value="C:mitochondrial inner membrane"/>
    <property type="evidence" value="ECO:0007669"/>
    <property type="project" value="UniProtKB-SubCell"/>
</dbReference>
<feature type="repeat" description="Solcar" evidence="10">
    <location>
        <begin position="23"/>
        <end position="113"/>
    </location>
</feature>
<evidence type="ECO:0000256" key="9">
    <source>
        <dbReference type="ARBA" id="ARBA00023136"/>
    </source>
</evidence>
<evidence type="ECO:0000313" key="12">
    <source>
        <dbReference type="EMBL" id="UJO21289.1"/>
    </source>
</evidence>
<dbReference type="FunFam" id="1.50.40.10:FF:000009">
    <property type="entry name" value="Mitochondrial 2-oxoglutarate/malate carrier protein"/>
    <property type="match status" value="1"/>
</dbReference>
<dbReference type="InterPro" id="IPR050391">
    <property type="entry name" value="Mito_Metabolite_Transporter"/>
</dbReference>
<evidence type="ECO:0000256" key="11">
    <source>
        <dbReference type="RuleBase" id="RU000488"/>
    </source>
</evidence>
<dbReference type="OMA" id="SIPGYMM"/>
<keyword evidence="8" id="KW-0496">Mitochondrion</keyword>
<dbReference type="InterPro" id="IPR023395">
    <property type="entry name" value="MCP_dom_sf"/>
</dbReference>
<feature type="repeat" description="Solcar" evidence="10">
    <location>
        <begin position="125"/>
        <end position="216"/>
    </location>
</feature>
<dbReference type="EMBL" id="CP090170">
    <property type="protein sequence ID" value="UJO21289.1"/>
    <property type="molecule type" value="Genomic_DNA"/>
</dbReference>
<dbReference type="SUPFAM" id="SSF103506">
    <property type="entry name" value="Mitochondrial carrier"/>
    <property type="match status" value="1"/>
</dbReference>
<dbReference type="AlphaFoldDB" id="A0A9Q8PF54"/>
<dbReference type="KEGG" id="ffu:CLAFUR5_11031"/>
<gene>
    <name evidence="12" type="ORF">CLAFUR5_11031</name>
</gene>
<evidence type="ECO:0000256" key="5">
    <source>
        <dbReference type="ARBA" id="ARBA00022737"/>
    </source>
</evidence>
<dbReference type="Gene3D" id="1.50.40.10">
    <property type="entry name" value="Mitochondrial carrier domain"/>
    <property type="match status" value="1"/>
</dbReference>
<dbReference type="RefSeq" id="XP_047765655.1">
    <property type="nucleotide sequence ID" value="XM_047910179.1"/>
</dbReference>
<reference evidence="12" key="2">
    <citation type="journal article" date="2022" name="Microb. Genom.">
        <title>A chromosome-scale genome assembly of the tomato pathogen Cladosporium fulvum reveals a compartmentalized genome architecture and the presence of a dispensable chromosome.</title>
        <authorList>
            <person name="Zaccaron A.Z."/>
            <person name="Chen L.H."/>
            <person name="Samaras A."/>
            <person name="Stergiopoulos I."/>
        </authorList>
    </citation>
    <scope>NUCLEOTIDE SEQUENCE</scope>
    <source>
        <strain evidence="12">Race5_Kim</strain>
    </source>
</reference>
<evidence type="ECO:0000313" key="13">
    <source>
        <dbReference type="Proteomes" id="UP000756132"/>
    </source>
</evidence>
<keyword evidence="13" id="KW-1185">Reference proteome</keyword>
<evidence type="ECO:0000256" key="6">
    <source>
        <dbReference type="ARBA" id="ARBA00022792"/>
    </source>
</evidence>
<keyword evidence="4 10" id="KW-0812">Transmembrane</keyword>
<keyword evidence="9 10" id="KW-0472">Membrane</keyword>
<dbReference type="InterPro" id="IPR002067">
    <property type="entry name" value="MCP"/>
</dbReference>
<sequence length="316" mass="33711">MSNPKQATPPAPAAPKSALATIKDQILPFAIGGGSGLIATTCVHPVDMVKVRLQLLGEGQGRGTKAPSPLDAARMIVAEGGYGRLYNGISAAYLRQLSYATLRLGFYDRFLAAVTTRAESKGREVHFGDRAVASLSAGGLAAAIANPAEVGLIRMQSDGMKPPAERANYKSVVDALMRIGKNEGVAALWQGAYPTIVRAMATNFGQLAFFSESKAQLERHTSMTQRNRTIVASGIAGFFAAAFSLPFDFLKTRLQRGGDTYKGIIDCATKVAKEEGLLRFYRGFGTYVLRMAPHTIITLIVADNVKALIMPDAKGL</sequence>
<keyword evidence="5" id="KW-0677">Repeat</keyword>
<dbReference type="GeneID" id="71990909"/>
<dbReference type="GO" id="GO:0055085">
    <property type="term" value="P:transmembrane transport"/>
    <property type="evidence" value="ECO:0007669"/>
    <property type="project" value="InterPro"/>
</dbReference>
<keyword evidence="3 11" id="KW-0813">Transport</keyword>
<keyword evidence="7" id="KW-1133">Transmembrane helix</keyword>
<dbReference type="PROSITE" id="PS50920">
    <property type="entry name" value="SOLCAR"/>
    <property type="match status" value="3"/>
</dbReference>
<evidence type="ECO:0000256" key="4">
    <source>
        <dbReference type="ARBA" id="ARBA00022692"/>
    </source>
</evidence>
<evidence type="ECO:0000256" key="8">
    <source>
        <dbReference type="ARBA" id="ARBA00023128"/>
    </source>
</evidence>
<name>A0A9Q8PF54_PASFU</name>
<dbReference type="PANTHER" id="PTHR45618">
    <property type="entry name" value="MITOCHONDRIAL DICARBOXYLATE CARRIER-RELATED"/>
    <property type="match status" value="1"/>
</dbReference>
<organism evidence="12 13">
    <name type="scientific">Passalora fulva</name>
    <name type="common">Tomato leaf mold</name>
    <name type="synonym">Cladosporium fulvum</name>
    <dbReference type="NCBI Taxonomy" id="5499"/>
    <lineage>
        <taxon>Eukaryota</taxon>
        <taxon>Fungi</taxon>
        <taxon>Dikarya</taxon>
        <taxon>Ascomycota</taxon>
        <taxon>Pezizomycotina</taxon>
        <taxon>Dothideomycetes</taxon>
        <taxon>Dothideomycetidae</taxon>
        <taxon>Mycosphaerellales</taxon>
        <taxon>Mycosphaerellaceae</taxon>
        <taxon>Fulvia</taxon>
    </lineage>
</organism>
<dbReference type="OrthoDB" id="756301at2759"/>
<evidence type="ECO:0000256" key="7">
    <source>
        <dbReference type="ARBA" id="ARBA00022989"/>
    </source>
</evidence>
<feature type="repeat" description="Solcar" evidence="10">
    <location>
        <begin position="228"/>
        <end position="308"/>
    </location>
</feature>
<evidence type="ECO:0000256" key="2">
    <source>
        <dbReference type="ARBA" id="ARBA00006375"/>
    </source>
</evidence>
<dbReference type="InterPro" id="IPR018108">
    <property type="entry name" value="MCP_transmembrane"/>
</dbReference>
<reference evidence="12" key="1">
    <citation type="submission" date="2021-12" db="EMBL/GenBank/DDBJ databases">
        <authorList>
            <person name="Zaccaron A."/>
            <person name="Stergiopoulos I."/>
        </authorList>
    </citation>
    <scope>NUCLEOTIDE SEQUENCE</scope>
    <source>
        <strain evidence="12">Race5_Kim</strain>
    </source>
</reference>
<evidence type="ECO:0000256" key="1">
    <source>
        <dbReference type="ARBA" id="ARBA00004448"/>
    </source>
</evidence>
<dbReference type="Proteomes" id="UP000756132">
    <property type="component" value="Chromosome 8"/>
</dbReference>
<protein>
    <submittedName>
        <fullName evidence="12">Mitochondrial 2-oxoglutarate/malate carrier protein</fullName>
    </submittedName>
</protein>
<keyword evidence="6" id="KW-0999">Mitochondrion inner membrane</keyword>
<proteinExistence type="inferred from homology"/>
<comment type="similarity">
    <text evidence="2 11">Belongs to the mitochondrial carrier (TC 2.A.29) family.</text>
</comment>
<evidence type="ECO:0000256" key="10">
    <source>
        <dbReference type="PROSITE-ProRule" id="PRU00282"/>
    </source>
</evidence>
<evidence type="ECO:0000256" key="3">
    <source>
        <dbReference type="ARBA" id="ARBA00022448"/>
    </source>
</evidence>
<comment type="subcellular location">
    <subcellularLocation>
        <location evidence="1">Mitochondrion inner membrane</location>
        <topology evidence="1">Multi-pass membrane protein</topology>
    </subcellularLocation>
</comment>